<dbReference type="InterPro" id="IPR005194">
    <property type="entry name" value="Glyco_hydro_65_C"/>
</dbReference>
<dbReference type="EMBL" id="BMMM01000001">
    <property type="protein sequence ID" value="GGN48641.1"/>
    <property type="molecule type" value="Genomic_DNA"/>
</dbReference>
<reference evidence="4 5" key="1">
    <citation type="journal article" date="2014" name="Int. J. Syst. Evol. Microbiol.">
        <title>Complete genome sequence of Corynebacterium casei LMG S-19264T (=DSM 44701T), isolated from a smear-ripened cheese.</title>
        <authorList>
            <consortium name="US DOE Joint Genome Institute (JGI-PGF)"/>
            <person name="Walter F."/>
            <person name="Albersmeier A."/>
            <person name="Kalinowski J."/>
            <person name="Ruckert C."/>
        </authorList>
    </citation>
    <scope>NUCLEOTIDE SEQUENCE [LARGE SCALE GENOMIC DNA]</scope>
    <source>
        <strain evidence="4 5">CGMCC 4.7111</strain>
    </source>
</reference>
<accession>A0A917XQT2</accession>
<dbReference type="PANTHER" id="PTHR11051">
    <property type="entry name" value="GLYCOSYL HYDROLASE-RELATED"/>
    <property type="match status" value="1"/>
</dbReference>
<dbReference type="Gene3D" id="2.60.420.10">
    <property type="entry name" value="Maltose phosphorylase, domain 3"/>
    <property type="match status" value="1"/>
</dbReference>
<name>A0A917XQT2_9ACTN</name>
<dbReference type="AlphaFoldDB" id="A0A917XQT2"/>
<evidence type="ECO:0000259" key="3">
    <source>
        <dbReference type="Pfam" id="PF03633"/>
    </source>
</evidence>
<sequence>MHGWVLARARRAEAWTYVHEALDGDIADLQGGTIGEGIHLGAMAGTLDLVQRGLTGLETRAGALRLDPVPLPELSEYGFTIRYRGHWGVQLRLSADQLRVTVPTSDGDPIGITLVGRTVSVAPGESCALILPDR</sequence>
<organism evidence="4 5">
    <name type="scientific">Streptomyces albiflavescens</name>
    <dbReference type="NCBI Taxonomy" id="1623582"/>
    <lineage>
        <taxon>Bacteria</taxon>
        <taxon>Bacillati</taxon>
        <taxon>Actinomycetota</taxon>
        <taxon>Actinomycetes</taxon>
        <taxon>Kitasatosporales</taxon>
        <taxon>Streptomycetaceae</taxon>
        <taxon>Streptomyces</taxon>
    </lineage>
</organism>
<dbReference type="InterPro" id="IPR008928">
    <property type="entry name" value="6-hairpin_glycosidase_sf"/>
</dbReference>
<comment type="caution">
    <text evidence="4">The sequence shown here is derived from an EMBL/GenBank/DDBJ whole genome shotgun (WGS) entry which is preliminary data.</text>
</comment>
<dbReference type="Pfam" id="PF03632">
    <property type="entry name" value="Glyco_hydro_65m"/>
    <property type="match status" value="1"/>
</dbReference>
<dbReference type="InterPro" id="IPR012341">
    <property type="entry name" value="6hp_glycosidase-like_sf"/>
</dbReference>
<proteinExistence type="predicted"/>
<evidence type="ECO:0000313" key="4">
    <source>
        <dbReference type="EMBL" id="GGN48641.1"/>
    </source>
</evidence>
<dbReference type="PANTHER" id="PTHR11051:SF8">
    <property type="entry name" value="PROTEIN-GLUCOSYLGALACTOSYLHYDROXYLYSINE GLUCOSIDASE"/>
    <property type="match status" value="1"/>
</dbReference>
<dbReference type="Pfam" id="PF03633">
    <property type="entry name" value="Glyco_hydro_65C"/>
    <property type="match status" value="1"/>
</dbReference>
<feature type="domain" description="Glycoside hydrolase family 65 central catalytic" evidence="2">
    <location>
        <begin position="1"/>
        <end position="47"/>
    </location>
</feature>
<evidence type="ECO:0000259" key="2">
    <source>
        <dbReference type="Pfam" id="PF03632"/>
    </source>
</evidence>
<keyword evidence="1" id="KW-0326">Glycosidase</keyword>
<dbReference type="Proteomes" id="UP000600365">
    <property type="component" value="Unassembled WGS sequence"/>
</dbReference>
<gene>
    <name evidence="4" type="ORF">GCM10011579_001490</name>
</gene>
<protein>
    <submittedName>
        <fullName evidence="4">Uncharacterized protein</fullName>
    </submittedName>
</protein>
<dbReference type="GO" id="GO:0004553">
    <property type="term" value="F:hydrolase activity, hydrolyzing O-glycosyl compounds"/>
    <property type="evidence" value="ECO:0007669"/>
    <property type="project" value="TreeGrafter"/>
</dbReference>
<keyword evidence="1" id="KW-0378">Hydrolase</keyword>
<evidence type="ECO:0000313" key="5">
    <source>
        <dbReference type="Proteomes" id="UP000600365"/>
    </source>
</evidence>
<dbReference type="InterPro" id="IPR005195">
    <property type="entry name" value="Glyco_hydro_65_M"/>
</dbReference>
<evidence type="ECO:0000256" key="1">
    <source>
        <dbReference type="ARBA" id="ARBA00023295"/>
    </source>
</evidence>
<keyword evidence="5" id="KW-1185">Reference proteome</keyword>
<dbReference type="SUPFAM" id="SSF48208">
    <property type="entry name" value="Six-hairpin glycosidases"/>
    <property type="match status" value="1"/>
</dbReference>
<dbReference type="Gene3D" id="1.50.10.10">
    <property type="match status" value="1"/>
</dbReference>
<feature type="domain" description="Glycoside hydrolase family 65 C-terminal" evidence="3">
    <location>
        <begin position="57"/>
        <end position="121"/>
    </location>
</feature>
<dbReference type="GO" id="GO:0005975">
    <property type="term" value="P:carbohydrate metabolic process"/>
    <property type="evidence" value="ECO:0007669"/>
    <property type="project" value="InterPro"/>
</dbReference>